<name>A0A8J2LDN6_9HEXA</name>
<dbReference type="EMBL" id="CAJVCH010569795">
    <property type="protein sequence ID" value="CAG7833313.1"/>
    <property type="molecule type" value="Genomic_DNA"/>
</dbReference>
<feature type="signal peptide" evidence="1">
    <location>
        <begin position="1"/>
        <end position="30"/>
    </location>
</feature>
<evidence type="ECO:0000313" key="2">
    <source>
        <dbReference type="EMBL" id="CAG7833313.1"/>
    </source>
</evidence>
<protein>
    <submittedName>
        <fullName evidence="2">Uncharacterized protein</fullName>
    </submittedName>
</protein>
<comment type="caution">
    <text evidence="2">The sequence shown here is derived from an EMBL/GenBank/DDBJ whole genome shotgun (WGS) entry which is preliminary data.</text>
</comment>
<accession>A0A8J2LDN6</accession>
<keyword evidence="3" id="KW-1185">Reference proteome</keyword>
<gene>
    <name evidence="2" type="ORF">AFUS01_LOCUS42952</name>
</gene>
<evidence type="ECO:0000256" key="1">
    <source>
        <dbReference type="SAM" id="SignalP"/>
    </source>
</evidence>
<keyword evidence="1" id="KW-0732">Signal</keyword>
<dbReference type="Proteomes" id="UP000708208">
    <property type="component" value="Unassembled WGS sequence"/>
</dbReference>
<organism evidence="2 3">
    <name type="scientific">Allacma fusca</name>
    <dbReference type="NCBI Taxonomy" id="39272"/>
    <lineage>
        <taxon>Eukaryota</taxon>
        <taxon>Metazoa</taxon>
        <taxon>Ecdysozoa</taxon>
        <taxon>Arthropoda</taxon>
        <taxon>Hexapoda</taxon>
        <taxon>Collembola</taxon>
        <taxon>Symphypleona</taxon>
        <taxon>Sminthuridae</taxon>
        <taxon>Allacma</taxon>
    </lineage>
</organism>
<dbReference type="AlphaFoldDB" id="A0A8J2LDN6"/>
<sequence length="109" mass="11916">MAPLFLQRRILRSEILLLVVILIITGCADSKPAYGFAVANSREDGTDYANAAVFDGKTTKGSTKFLYGETNHLDEELQSGAYTGILKQERLPFGVSETFSTGVECKVYS</sequence>
<feature type="chain" id="PRO_5035153146" evidence="1">
    <location>
        <begin position="31"/>
        <end position="109"/>
    </location>
</feature>
<evidence type="ECO:0000313" key="3">
    <source>
        <dbReference type="Proteomes" id="UP000708208"/>
    </source>
</evidence>
<proteinExistence type="predicted"/>
<reference evidence="2" key="1">
    <citation type="submission" date="2021-06" db="EMBL/GenBank/DDBJ databases">
        <authorList>
            <person name="Hodson N. C."/>
            <person name="Mongue J. A."/>
            <person name="Jaron S. K."/>
        </authorList>
    </citation>
    <scope>NUCLEOTIDE SEQUENCE</scope>
</reference>